<evidence type="ECO:0000313" key="5">
    <source>
        <dbReference type="Proteomes" id="UP000434957"/>
    </source>
</evidence>
<evidence type="ECO:0000313" key="4">
    <source>
        <dbReference type="Proteomes" id="UP000429607"/>
    </source>
</evidence>
<keyword evidence="5" id="KW-1185">Reference proteome</keyword>
<dbReference type="Proteomes" id="UP000435112">
    <property type="component" value="Unassembled WGS sequence"/>
</dbReference>
<dbReference type="EMBL" id="QXFT01000410">
    <property type="protein sequence ID" value="KAE9344740.1"/>
    <property type="molecule type" value="Genomic_DNA"/>
</dbReference>
<evidence type="ECO:0000313" key="2">
    <source>
        <dbReference type="EMBL" id="KAE9050312.1"/>
    </source>
</evidence>
<protein>
    <submittedName>
        <fullName evidence="2">Uncharacterized protein</fullName>
    </submittedName>
</protein>
<evidence type="ECO:0000313" key="1">
    <source>
        <dbReference type="EMBL" id="KAE9034989.1"/>
    </source>
</evidence>
<dbReference type="EMBL" id="QXFV01000086">
    <property type="protein sequence ID" value="KAE9050312.1"/>
    <property type="molecule type" value="Genomic_DNA"/>
</dbReference>
<evidence type="ECO:0000313" key="3">
    <source>
        <dbReference type="EMBL" id="KAE9344740.1"/>
    </source>
</evidence>
<dbReference type="Proteomes" id="UP000434957">
    <property type="component" value="Unassembled WGS sequence"/>
</dbReference>
<dbReference type="EMBL" id="QXFU01000383">
    <property type="protein sequence ID" value="KAE9034989.1"/>
    <property type="molecule type" value="Genomic_DNA"/>
</dbReference>
<organism evidence="2 4">
    <name type="scientific">Phytophthora rubi</name>
    <dbReference type="NCBI Taxonomy" id="129364"/>
    <lineage>
        <taxon>Eukaryota</taxon>
        <taxon>Sar</taxon>
        <taxon>Stramenopiles</taxon>
        <taxon>Oomycota</taxon>
        <taxon>Peronosporomycetes</taxon>
        <taxon>Peronosporales</taxon>
        <taxon>Peronosporaceae</taxon>
        <taxon>Phytophthora</taxon>
    </lineage>
</organism>
<name>A0A6A3NXQ0_9STRA</name>
<accession>A0A6A3NXQ0</accession>
<proteinExistence type="predicted"/>
<dbReference type="OrthoDB" id="118210at2759"/>
<gene>
    <name evidence="2" type="ORF">PR001_g2514</name>
    <name evidence="1" type="ORF">PR002_g7832</name>
    <name evidence="3" type="ORF">PR003_g8304</name>
</gene>
<sequence>MHVVACKLSVPARNPPRASYVGHGGRTVRLEAPNELGGPWARLVYATLIGEPQLRSNDQGPFFDGADDAKRPAWQAVLTLLLPGESLKDIYPALRDHVDVSYWIPHWRLTHTSRNLASDLQERPLLSVFRFHRFIQFFQVLDYRPATSMALVDDNDLLQEPGCSCSCMVAIRGYSGERHQVVAIPLVDVRSQAISRDEFVMGFYHCLPSTLQSTRFDTAWRLFSTSPPASRASVHQHLAQAFIDPRAEAKVDWGTSAVASVTPRGTKTFIVAAAYAWKLIHPSSSTMVLEEGEASPDVYTMHETDDVELPSITQDDADSTPGD</sequence>
<dbReference type="Proteomes" id="UP000429607">
    <property type="component" value="Unassembled WGS sequence"/>
</dbReference>
<comment type="caution">
    <text evidence="2">The sequence shown here is derived from an EMBL/GenBank/DDBJ whole genome shotgun (WGS) entry which is preliminary data.</text>
</comment>
<reference evidence="4 6" key="1">
    <citation type="submission" date="2018-09" db="EMBL/GenBank/DDBJ databases">
        <title>Genomic investigation of the strawberry pathogen Phytophthora fragariae indicates pathogenicity is determined by transcriptional variation in three key races.</title>
        <authorList>
            <person name="Adams T.M."/>
            <person name="Armitage A.D."/>
            <person name="Sobczyk M.K."/>
            <person name="Bates H.J."/>
            <person name="Dunwell J.M."/>
            <person name="Nellist C.F."/>
            <person name="Harrison R.J."/>
        </authorList>
    </citation>
    <scope>NUCLEOTIDE SEQUENCE [LARGE SCALE GENOMIC DNA]</scope>
    <source>
        <strain evidence="2 4">SCRP249</strain>
        <strain evidence="1 6">SCRP324</strain>
        <strain evidence="3 5">SCRP333</strain>
    </source>
</reference>
<dbReference type="AlphaFoldDB" id="A0A6A3NXQ0"/>
<evidence type="ECO:0000313" key="6">
    <source>
        <dbReference type="Proteomes" id="UP000435112"/>
    </source>
</evidence>